<evidence type="ECO:0000313" key="11">
    <source>
        <dbReference type="EMBL" id="PWS34386.1"/>
    </source>
</evidence>
<keyword evidence="6" id="KW-0238">DNA-binding</keyword>
<dbReference type="SUPFAM" id="SSF53335">
    <property type="entry name" value="S-adenosyl-L-methionine-dependent methyltransferases"/>
    <property type="match status" value="1"/>
</dbReference>
<reference evidence="12" key="1">
    <citation type="submission" date="2018-05" db="EMBL/GenBank/DDBJ databases">
        <authorList>
            <person name="Du Z."/>
            <person name="Wang X."/>
        </authorList>
    </citation>
    <scope>NUCLEOTIDE SEQUENCE [LARGE SCALE GENOMIC DNA]</scope>
    <source>
        <strain evidence="12">CQN31</strain>
    </source>
</reference>
<dbReference type="AlphaFoldDB" id="A0A317F9Y6"/>
<comment type="catalytic activity">
    <reaction evidence="8">
        <text>a 2'-deoxycytidine in DNA + S-adenosyl-L-methionine = an N(4)-methyl-2'-deoxycytidine in DNA + S-adenosyl-L-homocysteine + H(+)</text>
        <dbReference type="Rhea" id="RHEA:16857"/>
        <dbReference type="Rhea" id="RHEA-COMP:11369"/>
        <dbReference type="Rhea" id="RHEA-COMP:13674"/>
        <dbReference type="ChEBI" id="CHEBI:15378"/>
        <dbReference type="ChEBI" id="CHEBI:57856"/>
        <dbReference type="ChEBI" id="CHEBI:59789"/>
        <dbReference type="ChEBI" id="CHEBI:85452"/>
        <dbReference type="ChEBI" id="CHEBI:137933"/>
        <dbReference type="EC" id="2.1.1.113"/>
    </reaction>
</comment>
<dbReference type="GO" id="GO:0008170">
    <property type="term" value="F:N-methyltransferase activity"/>
    <property type="evidence" value="ECO:0007669"/>
    <property type="project" value="InterPro"/>
</dbReference>
<accession>A0A317F9Y6</accession>
<keyword evidence="5" id="KW-0680">Restriction system</keyword>
<evidence type="ECO:0000256" key="5">
    <source>
        <dbReference type="ARBA" id="ARBA00022747"/>
    </source>
</evidence>
<name>A0A317F9Y6_9PROT</name>
<comment type="similarity">
    <text evidence="1">Belongs to the N(4)/N(6)-methyltransferase family. N(4) subfamily.</text>
</comment>
<evidence type="ECO:0000256" key="7">
    <source>
        <dbReference type="ARBA" id="ARBA00047942"/>
    </source>
</evidence>
<dbReference type="InterPro" id="IPR017985">
    <property type="entry name" value="MeTrfase_CN4_CS"/>
</dbReference>
<dbReference type="InterPro" id="IPR002941">
    <property type="entry name" value="DNA_methylase_N4/N6"/>
</dbReference>
<evidence type="ECO:0000256" key="4">
    <source>
        <dbReference type="ARBA" id="ARBA00022691"/>
    </source>
</evidence>
<keyword evidence="12" id="KW-1185">Reference proteome</keyword>
<gene>
    <name evidence="11" type="ORF">DFH01_25560</name>
</gene>
<dbReference type="GO" id="GO:0015667">
    <property type="term" value="F:site-specific DNA-methyltransferase (cytosine-N4-specific) activity"/>
    <property type="evidence" value="ECO:0007669"/>
    <property type="project" value="UniProtKB-EC"/>
</dbReference>
<dbReference type="PROSITE" id="PS00093">
    <property type="entry name" value="N4_MTASE"/>
    <property type="match status" value="1"/>
</dbReference>
<protein>
    <recommendedName>
        <fullName evidence="9">Methyltransferase</fullName>
        <ecNumber evidence="9">2.1.1.-</ecNumber>
    </recommendedName>
</protein>
<evidence type="ECO:0000313" key="12">
    <source>
        <dbReference type="Proteomes" id="UP000245765"/>
    </source>
</evidence>
<evidence type="ECO:0000256" key="3">
    <source>
        <dbReference type="ARBA" id="ARBA00022679"/>
    </source>
</evidence>
<dbReference type="InterPro" id="IPR001091">
    <property type="entry name" value="RM_Methyltransferase"/>
</dbReference>
<dbReference type="GO" id="GO:0032259">
    <property type="term" value="P:methylation"/>
    <property type="evidence" value="ECO:0007669"/>
    <property type="project" value="UniProtKB-KW"/>
</dbReference>
<dbReference type="GO" id="GO:0003677">
    <property type="term" value="F:DNA binding"/>
    <property type="evidence" value="ECO:0007669"/>
    <property type="project" value="UniProtKB-KW"/>
</dbReference>
<keyword evidence="2 11" id="KW-0489">Methyltransferase</keyword>
<evidence type="ECO:0000259" key="10">
    <source>
        <dbReference type="Pfam" id="PF01555"/>
    </source>
</evidence>
<evidence type="ECO:0000256" key="6">
    <source>
        <dbReference type="ARBA" id="ARBA00023125"/>
    </source>
</evidence>
<dbReference type="Proteomes" id="UP000245765">
    <property type="component" value="Unassembled WGS sequence"/>
</dbReference>
<comment type="caution">
    <text evidence="11">The sequence shown here is derived from an EMBL/GenBank/DDBJ whole genome shotgun (WGS) entry which is preliminary data.</text>
</comment>
<comment type="catalytic activity">
    <reaction evidence="7">
        <text>a 2'-deoxyadenosine in DNA + S-adenosyl-L-methionine = an N(6)-methyl-2'-deoxyadenosine in DNA + S-adenosyl-L-homocysteine + H(+)</text>
        <dbReference type="Rhea" id="RHEA:15197"/>
        <dbReference type="Rhea" id="RHEA-COMP:12418"/>
        <dbReference type="Rhea" id="RHEA-COMP:12419"/>
        <dbReference type="ChEBI" id="CHEBI:15378"/>
        <dbReference type="ChEBI" id="CHEBI:57856"/>
        <dbReference type="ChEBI" id="CHEBI:59789"/>
        <dbReference type="ChEBI" id="CHEBI:90615"/>
        <dbReference type="ChEBI" id="CHEBI:90616"/>
        <dbReference type="EC" id="2.1.1.72"/>
    </reaction>
</comment>
<keyword evidence="3 11" id="KW-0808">Transferase</keyword>
<proteinExistence type="inferred from homology"/>
<dbReference type="Pfam" id="PF01555">
    <property type="entry name" value="N6_N4_Mtase"/>
    <property type="match status" value="1"/>
</dbReference>
<evidence type="ECO:0000256" key="8">
    <source>
        <dbReference type="ARBA" id="ARBA00049120"/>
    </source>
</evidence>
<dbReference type="Gene3D" id="3.40.50.150">
    <property type="entry name" value="Vaccinia Virus protein VP39"/>
    <property type="match status" value="1"/>
</dbReference>
<organism evidence="11 12">
    <name type="scientific">Falsiroseomonas bella</name>
    <dbReference type="NCBI Taxonomy" id="2184016"/>
    <lineage>
        <taxon>Bacteria</taxon>
        <taxon>Pseudomonadati</taxon>
        <taxon>Pseudomonadota</taxon>
        <taxon>Alphaproteobacteria</taxon>
        <taxon>Acetobacterales</taxon>
        <taxon>Roseomonadaceae</taxon>
        <taxon>Falsiroseomonas</taxon>
    </lineage>
</organism>
<evidence type="ECO:0000256" key="9">
    <source>
        <dbReference type="RuleBase" id="RU362026"/>
    </source>
</evidence>
<dbReference type="PRINTS" id="PR00508">
    <property type="entry name" value="S21N4MTFRASE"/>
</dbReference>
<dbReference type="EC" id="2.1.1.-" evidence="9"/>
<dbReference type="GO" id="GO:0009307">
    <property type="term" value="P:DNA restriction-modification system"/>
    <property type="evidence" value="ECO:0007669"/>
    <property type="project" value="UniProtKB-KW"/>
</dbReference>
<evidence type="ECO:0000256" key="1">
    <source>
        <dbReference type="ARBA" id="ARBA00010203"/>
    </source>
</evidence>
<keyword evidence="4" id="KW-0949">S-adenosyl-L-methionine</keyword>
<evidence type="ECO:0000256" key="2">
    <source>
        <dbReference type="ARBA" id="ARBA00022603"/>
    </source>
</evidence>
<dbReference type="EMBL" id="QGNA01000007">
    <property type="protein sequence ID" value="PWS34386.1"/>
    <property type="molecule type" value="Genomic_DNA"/>
</dbReference>
<dbReference type="GO" id="GO:0009007">
    <property type="term" value="F:site-specific DNA-methyltransferase (adenine-specific) activity"/>
    <property type="evidence" value="ECO:0007669"/>
    <property type="project" value="UniProtKB-EC"/>
</dbReference>
<sequence>MNLGVRRKRIGIRIEVDDVTKANTIGILRGLQAGEPQEVSKTRAEARFKSLKGQQKAAFKLLDPETLAKVKYGYRGDVPWIISNDDALAGVSRLPDNFVDCVVTSPPYYWQRDYGVDGQTGQEDTIEDYVEALAAVFRQVLRVLKPTGTAFVVLADTYYSGKGQPRGGDPKQVWRSVARQKYRAVDRPGFGLPKKSLLGVPWRVALALQADGWVLRSSVIWRKPKPLAEPSVRDRPWNTTETVFILTKSGKYHFNRDGLDGQEDVWDIPAPNAMRRYRHAAPFPEALVSRCLAVGCPKKGVVLDPYVGSGTTLAVAASRGLPSIGIELSSHYVTLARQRLITKFSRR</sequence>
<feature type="domain" description="DNA methylase N-4/N-6" evidence="10">
    <location>
        <begin position="99"/>
        <end position="337"/>
    </location>
</feature>
<dbReference type="InterPro" id="IPR029063">
    <property type="entry name" value="SAM-dependent_MTases_sf"/>
</dbReference>